<dbReference type="Gene3D" id="2.180.10.10">
    <property type="entry name" value="RHS repeat-associated core"/>
    <property type="match status" value="1"/>
</dbReference>
<name>A0ABV5FBD5_9FLAO</name>
<dbReference type="EMBL" id="JBHMFC010000032">
    <property type="protein sequence ID" value="MFB9056762.1"/>
    <property type="molecule type" value="Genomic_DNA"/>
</dbReference>
<dbReference type="Proteomes" id="UP001589585">
    <property type="component" value="Unassembled WGS sequence"/>
</dbReference>
<evidence type="ECO:0000313" key="2">
    <source>
        <dbReference type="Proteomes" id="UP001589585"/>
    </source>
</evidence>
<organism evidence="1 2">
    <name type="scientific">Mariniflexile ostreae</name>
    <dbReference type="NCBI Taxonomy" id="1520892"/>
    <lineage>
        <taxon>Bacteria</taxon>
        <taxon>Pseudomonadati</taxon>
        <taxon>Bacteroidota</taxon>
        <taxon>Flavobacteriia</taxon>
        <taxon>Flavobacteriales</taxon>
        <taxon>Flavobacteriaceae</taxon>
        <taxon>Mariniflexile</taxon>
    </lineage>
</organism>
<evidence type="ECO:0000313" key="1">
    <source>
        <dbReference type="EMBL" id="MFB9056762.1"/>
    </source>
</evidence>
<protein>
    <submittedName>
        <fullName evidence="1">RHS repeat domain-containing protein</fullName>
    </submittedName>
</protein>
<proteinExistence type="predicted"/>
<keyword evidence="2" id="KW-1185">Reference proteome</keyword>
<gene>
    <name evidence="1" type="ORF">ACFFU9_08410</name>
</gene>
<accession>A0ABV5FBD5</accession>
<sequence>MSQLARWAHTLSLGDLVWERELNSNGKVLKQKGKANFCPFLYQGQSYDAEVGLAYNRFRYYE</sequence>
<reference evidence="1 2" key="1">
    <citation type="submission" date="2024-09" db="EMBL/GenBank/DDBJ databases">
        <authorList>
            <person name="Sun Q."/>
            <person name="Mori K."/>
        </authorList>
    </citation>
    <scope>NUCLEOTIDE SEQUENCE [LARGE SCALE GENOMIC DNA]</scope>
    <source>
        <strain evidence="1 2">CECT 8622</strain>
    </source>
</reference>
<comment type="caution">
    <text evidence="1">The sequence shown here is derived from an EMBL/GenBank/DDBJ whole genome shotgun (WGS) entry which is preliminary data.</text>
</comment>